<dbReference type="PANTHER" id="PTHR42711:SF16">
    <property type="entry name" value="ABC TRANSPORTER ATP-BINDING PROTEIN"/>
    <property type="match status" value="1"/>
</dbReference>
<dbReference type="GO" id="GO:0046677">
    <property type="term" value="P:response to antibiotic"/>
    <property type="evidence" value="ECO:0007669"/>
    <property type="project" value="UniProtKB-KW"/>
</dbReference>
<dbReference type="InterPro" id="IPR003593">
    <property type="entry name" value="AAA+_ATPase"/>
</dbReference>
<evidence type="ECO:0000256" key="4">
    <source>
        <dbReference type="ARBA" id="ARBA00022840"/>
    </source>
</evidence>
<proteinExistence type="predicted"/>
<keyword evidence="4 7" id="KW-0067">ATP-binding</keyword>
<comment type="subcellular location">
    <subcellularLocation>
        <location evidence="1">Cell membrane</location>
        <topology evidence="1">Peripheral membrane protein</topology>
    </subcellularLocation>
</comment>
<evidence type="ECO:0000313" key="8">
    <source>
        <dbReference type="Proteomes" id="UP000555552"/>
    </source>
</evidence>
<evidence type="ECO:0000259" key="6">
    <source>
        <dbReference type="PROSITE" id="PS50893"/>
    </source>
</evidence>
<evidence type="ECO:0000256" key="1">
    <source>
        <dbReference type="ARBA" id="ARBA00004202"/>
    </source>
</evidence>
<dbReference type="InterPro" id="IPR027417">
    <property type="entry name" value="P-loop_NTPase"/>
</dbReference>
<dbReference type="PANTHER" id="PTHR42711">
    <property type="entry name" value="ABC TRANSPORTER ATP-BINDING PROTEIN"/>
    <property type="match status" value="1"/>
</dbReference>
<dbReference type="GO" id="GO:0005886">
    <property type="term" value="C:plasma membrane"/>
    <property type="evidence" value="ECO:0007669"/>
    <property type="project" value="UniProtKB-SubCell"/>
</dbReference>
<keyword evidence="8" id="KW-1185">Reference proteome</keyword>
<dbReference type="GO" id="GO:0005524">
    <property type="term" value="F:ATP binding"/>
    <property type="evidence" value="ECO:0007669"/>
    <property type="project" value="UniProtKB-KW"/>
</dbReference>
<evidence type="ECO:0000256" key="5">
    <source>
        <dbReference type="ARBA" id="ARBA00023251"/>
    </source>
</evidence>
<dbReference type="InterPro" id="IPR050763">
    <property type="entry name" value="ABC_transporter_ATP-binding"/>
</dbReference>
<keyword evidence="3" id="KW-0547">Nucleotide-binding</keyword>
<dbReference type="PROSITE" id="PS50893">
    <property type="entry name" value="ABC_TRANSPORTER_2"/>
    <property type="match status" value="1"/>
</dbReference>
<dbReference type="PROSITE" id="PS00211">
    <property type="entry name" value="ABC_TRANSPORTER_1"/>
    <property type="match status" value="1"/>
</dbReference>
<name>A0A849BRY2_9ACTN</name>
<dbReference type="CDD" id="cd03230">
    <property type="entry name" value="ABC_DR_subfamily_A"/>
    <property type="match status" value="1"/>
</dbReference>
<reference evidence="7 8" key="1">
    <citation type="submission" date="2020-05" db="EMBL/GenBank/DDBJ databases">
        <title>MicrobeNet Type strains.</title>
        <authorList>
            <person name="Nicholson A.C."/>
        </authorList>
    </citation>
    <scope>NUCLEOTIDE SEQUENCE [LARGE SCALE GENOMIC DNA]</scope>
    <source>
        <strain evidence="7 8">JCM 14547</strain>
    </source>
</reference>
<sequence length="315" mass="32512">MGGPPDGSPSGAALRVRGLVKRYGARTAVDGLDLDVAAGSVTALLGPNGAGKTSTVECCLGLRRPDGGSVEVLGADVLRAAADPDHRAAVGAMLQDGGLPTSARPLRLLRHLARLHAHPRDVDVLAERLGLPAFARTSVRRLSGGQRQRLALAAALVGRPRLLFLDEPTAGLDPAARLVVWDLVREAVAEGAGVLLTTHDLDEAERLAQHVVIVDGGRALATGAPGVLTARSTASLRFTAGPGLDLGPLRRALPEDVVVSEAAPGSYVVSGDVDPQVVAGVTSWCAQRGVMPDALSVGRPSLEEVFLDLTGRSLR</sequence>
<accession>A0A849BRY2</accession>
<dbReference type="SMART" id="SM00382">
    <property type="entry name" value="AAA"/>
    <property type="match status" value="1"/>
</dbReference>
<dbReference type="EMBL" id="JABEMA010000312">
    <property type="protein sequence ID" value="NNH24305.1"/>
    <property type="molecule type" value="Genomic_DNA"/>
</dbReference>
<dbReference type="SUPFAM" id="SSF52540">
    <property type="entry name" value="P-loop containing nucleoside triphosphate hydrolases"/>
    <property type="match status" value="1"/>
</dbReference>
<dbReference type="Gene3D" id="3.40.50.300">
    <property type="entry name" value="P-loop containing nucleotide triphosphate hydrolases"/>
    <property type="match status" value="1"/>
</dbReference>
<dbReference type="AlphaFoldDB" id="A0A849BRY2"/>
<comment type="caution">
    <text evidence="7">The sequence shown here is derived from an EMBL/GenBank/DDBJ whole genome shotgun (WGS) entry which is preliminary data.</text>
</comment>
<dbReference type="Proteomes" id="UP000555552">
    <property type="component" value="Unassembled WGS sequence"/>
</dbReference>
<organism evidence="7 8">
    <name type="scientific">Pseudokineococcus marinus</name>
    <dbReference type="NCBI Taxonomy" id="351215"/>
    <lineage>
        <taxon>Bacteria</taxon>
        <taxon>Bacillati</taxon>
        <taxon>Actinomycetota</taxon>
        <taxon>Actinomycetes</taxon>
        <taxon>Kineosporiales</taxon>
        <taxon>Kineosporiaceae</taxon>
        <taxon>Pseudokineococcus</taxon>
    </lineage>
</organism>
<keyword evidence="5" id="KW-0046">Antibiotic resistance</keyword>
<protein>
    <submittedName>
        <fullName evidence="7">ABC transporter ATP-binding protein</fullName>
    </submittedName>
</protein>
<evidence type="ECO:0000256" key="2">
    <source>
        <dbReference type="ARBA" id="ARBA00022448"/>
    </source>
</evidence>
<dbReference type="InterPro" id="IPR003439">
    <property type="entry name" value="ABC_transporter-like_ATP-bd"/>
</dbReference>
<evidence type="ECO:0000313" key="7">
    <source>
        <dbReference type="EMBL" id="NNH24305.1"/>
    </source>
</evidence>
<dbReference type="Pfam" id="PF00005">
    <property type="entry name" value="ABC_tran"/>
    <property type="match status" value="1"/>
</dbReference>
<dbReference type="InterPro" id="IPR017871">
    <property type="entry name" value="ABC_transporter-like_CS"/>
</dbReference>
<feature type="domain" description="ABC transporter" evidence="6">
    <location>
        <begin position="14"/>
        <end position="241"/>
    </location>
</feature>
<dbReference type="GO" id="GO:0016887">
    <property type="term" value="F:ATP hydrolysis activity"/>
    <property type="evidence" value="ECO:0007669"/>
    <property type="project" value="InterPro"/>
</dbReference>
<keyword evidence="2" id="KW-0813">Transport</keyword>
<evidence type="ECO:0000256" key="3">
    <source>
        <dbReference type="ARBA" id="ARBA00022741"/>
    </source>
</evidence>
<gene>
    <name evidence="7" type="ORF">HLB09_14655</name>
</gene>
<dbReference type="RefSeq" id="WP_171204063.1">
    <property type="nucleotide sequence ID" value="NZ_BAAANP010000004.1"/>
</dbReference>